<dbReference type="OrthoDB" id="101791at2759"/>
<name>A0A401Q9V1_SCYTO</name>
<protein>
    <submittedName>
        <fullName evidence="1">Uncharacterized protein</fullName>
    </submittedName>
</protein>
<keyword evidence="2" id="KW-1185">Reference proteome</keyword>
<dbReference type="GO" id="GO:1903599">
    <property type="term" value="P:positive regulation of autophagy of mitochondrion"/>
    <property type="evidence" value="ECO:0007669"/>
    <property type="project" value="TreeGrafter"/>
</dbReference>
<dbReference type="AlphaFoldDB" id="A0A401Q9V1"/>
<dbReference type="STRING" id="75743.A0A401Q9V1"/>
<feature type="non-terminal residue" evidence="1">
    <location>
        <position position="218"/>
    </location>
</feature>
<dbReference type="Proteomes" id="UP000288216">
    <property type="component" value="Unassembled WGS sequence"/>
</dbReference>
<dbReference type="Gene3D" id="3.40.1000.30">
    <property type="match status" value="1"/>
</dbReference>
<evidence type="ECO:0000313" key="1">
    <source>
        <dbReference type="EMBL" id="GCB82169.1"/>
    </source>
</evidence>
<evidence type="ECO:0000313" key="2">
    <source>
        <dbReference type="Proteomes" id="UP000288216"/>
    </source>
</evidence>
<sequence>MKLRVRVQRQRGWVELEQNEPTLADLRSKITNCLLPSLGYNSETEFNISLNGKDVLIDDGQTIKSIGIVSGDLICLILPDSVSASGSLSDLNVNEQPTCSNTAPNLGLLNGGNRLGSDHEIDSGAFQPSEANVQSSSSGELSMVFEETPARHPYEPMLCSEAVDGKVPHSLEMLYHSAECTNPKDALIIVLHLLMLEAGYIPQQKTQAEAACLSGHCV</sequence>
<gene>
    <name evidence="1" type="ORF">scyTo_0021544</name>
</gene>
<organism evidence="1 2">
    <name type="scientific">Scyliorhinus torazame</name>
    <name type="common">Cloudy catshark</name>
    <name type="synonym">Catulus torazame</name>
    <dbReference type="NCBI Taxonomy" id="75743"/>
    <lineage>
        <taxon>Eukaryota</taxon>
        <taxon>Metazoa</taxon>
        <taxon>Chordata</taxon>
        <taxon>Craniata</taxon>
        <taxon>Vertebrata</taxon>
        <taxon>Chondrichthyes</taxon>
        <taxon>Elasmobranchii</taxon>
        <taxon>Galeomorphii</taxon>
        <taxon>Galeoidea</taxon>
        <taxon>Carcharhiniformes</taxon>
        <taxon>Scyliorhinidae</taxon>
        <taxon>Scyliorhinus</taxon>
    </lineage>
</organism>
<reference evidence="1 2" key="1">
    <citation type="journal article" date="2018" name="Nat. Ecol. Evol.">
        <title>Shark genomes provide insights into elasmobranch evolution and the origin of vertebrates.</title>
        <authorList>
            <person name="Hara Y"/>
            <person name="Yamaguchi K"/>
            <person name="Onimaru K"/>
            <person name="Kadota M"/>
            <person name="Koyanagi M"/>
            <person name="Keeley SD"/>
            <person name="Tatsumi K"/>
            <person name="Tanaka K"/>
            <person name="Motone F"/>
            <person name="Kageyama Y"/>
            <person name="Nozu R"/>
            <person name="Adachi N"/>
            <person name="Nishimura O"/>
            <person name="Nakagawa R"/>
            <person name="Tanegashima C"/>
            <person name="Kiyatake I"/>
            <person name="Matsumoto R"/>
            <person name="Murakumo K"/>
            <person name="Nishida K"/>
            <person name="Terakita A"/>
            <person name="Kuratani S"/>
            <person name="Sato K"/>
            <person name="Hyodo S Kuraku.S."/>
        </authorList>
    </citation>
    <scope>NUCLEOTIDE SEQUENCE [LARGE SCALE GENOMIC DNA]</scope>
</reference>
<proteinExistence type="predicted"/>
<dbReference type="GO" id="GO:0019901">
    <property type="term" value="F:protein kinase binding"/>
    <property type="evidence" value="ECO:0007669"/>
    <property type="project" value="InterPro"/>
</dbReference>
<dbReference type="PANTHER" id="PTHR15537">
    <property type="entry name" value="F-BOX ONLY PROTEIN 7"/>
    <property type="match status" value="1"/>
</dbReference>
<comment type="caution">
    <text evidence="1">The sequence shown here is derived from an EMBL/GenBank/DDBJ whole genome shotgun (WGS) entry which is preliminary data.</text>
</comment>
<dbReference type="PANTHER" id="PTHR15537:SF2">
    <property type="entry name" value="F-BOX ONLY PROTEIN 7"/>
    <property type="match status" value="1"/>
</dbReference>
<dbReference type="EMBL" id="BFAA01019317">
    <property type="protein sequence ID" value="GCB82169.1"/>
    <property type="molecule type" value="Genomic_DNA"/>
</dbReference>
<accession>A0A401Q9V1</accession>
<dbReference type="InterPro" id="IPR047118">
    <property type="entry name" value="Fbxo7"/>
</dbReference>
<dbReference type="OMA" id="SCNHEPR"/>